<keyword evidence="2" id="KW-0808">Transferase</keyword>
<dbReference type="Pfam" id="PF00899">
    <property type="entry name" value="ThiF"/>
    <property type="match status" value="1"/>
</dbReference>
<keyword evidence="3" id="KW-1185">Reference proteome</keyword>
<proteinExistence type="predicted"/>
<dbReference type="Gene3D" id="3.40.50.720">
    <property type="entry name" value="NAD(P)-binding Rossmann-like Domain"/>
    <property type="match status" value="1"/>
</dbReference>
<dbReference type="InterPro" id="IPR035985">
    <property type="entry name" value="Ubiquitin-activating_enz"/>
</dbReference>
<accession>A0A5C5ZNX7</accession>
<dbReference type="GO" id="GO:0008641">
    <property type="term" value="F:ubiquitin-like modifier activating enzyme activity"/>
    <property type="evidence" value="ECO:0007669"/>
    <property type="project" value="InterPro"/>
</dbReference>
<keyword evidence="2" id="KW-0548">Nucleotidyltransferase</keyword>
<reference evidence="2 3" key="1">
    <citation type="submission" date="2019-02" db="EMBL/GenBank/DDBJ databases">
        <title>Deep-cultivation of Planctomycetes and their phenomic and genomic characterization uncovers novel biology.</title>
        <authorList>
            <person name="Wiegand S."/>
            <person name="Jogler M."/>
            <person name="Boedeker C."/>
            <person name="Pinto D."/>
            <person name="Vollmers J."/>
            <person name="Rivas-Marin E."/>
            <person name="Kohn T."/>
            <person name="Peeters S.H."/>
            <person name="Heuer A."/>
            <person name="Rast P."/>
            <person name="Oberbeckmann S."/>
            <person name="Bunk B."/>
            <person name="Jeske O."/>
            <person name="Meyerdierks A."/>
            <person name="Storesund J.E."/>
            <person name="Kallscheuer N."/>
            <person name="Luecker S."/>
            <person name="Lage O.M."/>
            <person name="Pohl T."/>
            <person name="Merkel B.J."/>
            <person name="Hornburger P."/>
            <person name="Mueller R.-W."/>
            <person name="Bruemmer F."/>
            <person name="Labrenz M."/>
            <person name="Spormann A.M."/>
            <person name="Op Den Camp H."/>
            <person name="Overmann J."/>
            <person name="Amann R."/>
            <person name="Jetten M.S.M."/>
            <person name="Mascher T."/>
            <person name="Medema M.H."/>
            <person name="Devos D.P."/>
            <person name="Kaster A.-K."/>
            <person name="Ovreas L."/>
            <person name="Rohde M."/>
            <person name="Galperin M.Y."/>
            <person name="Jogler C."/>
        </authorList>
    </citation>
    <scope>NUCLEOTIDE SEQUENCE [LARGE SCALE GENOMIC DNA]</scope>
    <source>
        <strain evidence="2 3">Pla52n</strain>
    </source>
</reference>
<evidence type="ECO:0000313" key="3">
    <source>
        <dbReference type="Proteomes" id="UP000320176"/>
    </source>
</evidence>
<dbReference type="InterPro" id="IPR045886">
    <property type="entry name" value="ThiF/MoeB/HesA"/>
</dbReference>
<dbReference type="SUPFAM" id="SSF69572">
    <property type="entry name" value="Activating enzymes of the ubiquitin-like proteins"/>
    <property type="match status" value="1"/>
</dbReference>
<name>A0A5C5ZNX7_9BACT</name>
<dbReference type="PANTHER" id="PTHR43267:SF1">
    <property type="entry name" value="TRNA THREONYLCARBAMOYLADENOSINE DEHYDRATASE"/>
    <property type="match status" value="1"/>
</dbReference>
<dbReference type="GO" id="GO:0016779">
    <property type="term" value="F:nucleotidyltransferase activity"/>
    <property type="evidence" value="ECO:0007669"/>
    <property type="project" value="UniProtKB-KW"/>
</dbReference>
<protein>
    <submittedName>
        <fullName evidence="2">Sulfur carrier protein ThiS adenylyltransferase</fullName>
        <ecNumber evidence="2">2.7.7.73</ecNumber>
    </submittedName>
</protein>
<dbReference type="EMBL" id="SJPN01000027">
    <property type="protein sequence ID" value="TWT89159.1"/>
    <property type="molecule type" value="Genomic_DNA"/>
</dbReference>
<dbReference type="EC" id="2.7.7.73" evidence="2"/>
<dbReference type="Proteomes" id="UP000320176">
    <property type="component" value="Unassembled WGS sequence"/>
</dbReference>
<sequence>MSNFIRRLIIPSSLWNNAYGELATGRQQIAWGYVQRSFHDHFCDLIVRHMRFGETPPSGRKLSAMDDWLLLDNPSSTGESTVRHRIEQSELCSGQWMVYLQTGLGDDHSGWIGLIAGGDQLVPLDEVRLVGPRMPVFSRAENAPPINDEPARWSRQVGALGENVFRRVHESSVLLIGAGRLGGLMGESLVRSGVQKLIVTDPDEIESHNLDATFGTRESDLGRFKTVRLVEHLNEIRPDAHLVGLTRTADDPLVLEKAKCVDLLVSCVDNPDAREQASRIAARLVKPHLDLGTIVRHRVSPQPDDLGGDVSENESPLSFDLEYDRDLGADVRLLLPGCCVRCVSAVDVSSMTSDSTLTTPQASDIELTPDWQRGGRTGSLVSLNSMAVGVAMQMWFDFLAGRINGPFWHRLRWEQGVGIQSVAQRVHSPGKCEICET</sequence>
<feature type="domain" description="THIF-type NAD/FAD binding fold" evidence="1">
    <location>
        <begin position="154"/>
        <end position="293"/>
    </location>
</feature>
<dbReference type="AlphaFoldDB" id="A0A5C5ZNX7"/>
<dbReference type="InterPro" id="IPR000594">
    <property type="entry name" value="ThiF_NAD_FAD-bd"/>
</dbReference>
<dbReference type="GO" id="GO:0061504">
    <property type="term" value="P:cyclic threonylcarbamoyladenosine biosynthetic process"/>
    <property type="evidence" value="ECO:0007669"/>
    <property type="project" value="TreeGrafter"/>
</dbReference>
<dbReference type="PANTHER" id="PTHR43267">
    <property type="entry name" value="TRNA THREONYLCARBAMOYLADENOSINE DEHYDRATASE"/>
    <property type="match status" value="1"/>
</dbReference>
<gene>
    <name evidence="2" type="primary">thiF</name>
    <name evidence="2" type="ORF">Pla52n_68920</name>
</gene>
<organism evidence="2 3">
    <name type="scientific">Stieleria varia</name>
    <dbReference type="NCBI Taxonomy" id="2528005"/>
    <lineage>
        <taxon>Bacteria</taxon>
        <taxon>Pseudomonadati</taxon>
        <taxon>Planctomycetota</taxon>
        <taxon>Planctomycetia</taxon>
        <taxon>Pirellulales</taxon>
        <taxon>Pirellulaceae</taxon>
        <taxon>Stieleria</taxon>
    </lineage>
</organism>
<evidence type="ECO:0000313" key="2">
    <source>
        <dbReference type="EMBL" id="TWT89159.1"/>
    </source>
</evidence>
<dbReference type="RefSeq" id="WP_197455156.1">
    <property type="nucleotide sequence ID" value="NZ_CP151726.1"/>
</dbReference>
<evidence type="ECO:0000259" key="1">
    <source>
        <dbReference type="Pfam" id="PF00899"/>
    </source>
</evidence>
<comment type="caution">
    <text evidence="2">The sequence shown here is derived from an EMBL/GenBank/DDBJ whole genome shotgun (WGS) entry which is preliminary data.</text>
</comment>
<dbReference type="CDD" id="cd01483">
    <property type="entry name" value="E1_enzyme_family"/>
    <property type="match status" value="1"/>
</dbReference>
<dbReference type="GO" id="GO:0061503">
    <property type="term" value="F:tRNA threonylcarbamoyladenosine dehydratase"/>
    <property type="evidence" value="ECO:0007669"/>
    <property type="project" value="TreeGrafter"/>
</dbReference>